<dbReference type="EMBL" id="CAFBQU010000002">
    <property type="protein sequence ID" value="CAB5058814.1"/>
    <property type="molecule type" value="Genomic_DNA"/>
</dbReference>
<evidence type="ECO:0000313" key="2">
    <source>
        <dbReference type="EMBL" id="CAB5009705.1"/>
    </source>
</evidence>
<accession>A0A6J7PYG8</accession>
<dbReference type="PROSITE" id="PS50263">
    <property type="entry name" value="CN_HYDROLASE"/>
    <property type="match status" value="1"/>
</dbReference>
<dbReference type="InterPro" id="IPR003010">
    <property type="entry name" value="C-N_Hydrolase"/>
</dbReference>
<evidence type="ECO:0000259" key="1">
    <source>
        <dbReference type="PROSITE" id="PS50263"/>
    </source>
</evidence>
<organism evidence="2">
    <name type="scientific">freshwater metagenome</name>
    <dbReference type="NCBI Taxonomy" id="449393"/>
    <lineage>
        <taxon>unclassified sequences</taxon>
        <taxon>metagenomes</taxon>
        <taxon>ecological metagenomes</taxon>
    </lineage>
</organism>
<dbReference type="PANTHER" id="PTHR47799:SF1">
    <property type="entry name" value="OMEGA-AMIDASE YAFV"/>
    <property type="match status" value="1"/>
</dbReference>
<proteinExistence type="predicted"/>
<dbReference type="EMBL" id="CAFBPN010000004">
    <property type="protein sequence ID" value="CAB5009705.1"/>
    <property type="molecule type" value="Genomic_DNA"/>
</dbReference>
<dbReference type="GO" id="GO:0050152">
    <property type="term" value="F:omega-amidase activity"/>
    <property type="evidence" value="ECO:0007669"/>
    <property type="project" value="TreeGrafter"/>
</dbReference>
<name>A0A6J7PYG8_9ZZZZ</name>
<dbReference type="AlphaFoldDB" id="A0A6J7PYG8"/>
<dbReference type="PANTHER" id="PTHR47799">
    <property type="entry name" value="OMEGA-AMIDASE YAFV"/>
    <property type="match status" value="1"/>
</dbReference>
<dbReference type="InterPro" id="IPR052737">
    <property type="entry name" value="Omega-amidase_YafV"/>
</dbReference>
<evidence type="ECO:0000313" key="3">
    <source>
        <dbReference type="EMBL" id="CAB5058814.1"/>
    </source>
</evidence>
<dbReference type="GO" id="GO:0106008">
    <property type="term" value="F:2-oxoglutaramate amidase activity"/>
    <property type="evidence" value="ECO:0007669"/>
    <property type="project" value="TreeGrafter"/>
</dbReference>
<reference evidence="2" key="1">
    <citation type="submission" date="2020-05" db="EMBL/GenBank/DDBJ databases">
        <authorList>
            <person name="Chiriac C."/>
            <person name="Salcher M."/>
            <person name="Ghai R."/>
            <person name="Kavagutti S V."/>
        </authorList>
    </citation>
    <scope>NUCLEOTIDE SEQUENCE</scope>
</reference>
<dbReference type="SUPFAM" id="SSF56317">
    <property type="entry name" value="Carbon-nitrogen hydrolase"/>
    <property type="match status" value="1"/>
</dbReference>
<dbReference type="Pfam" id="PF00795">
    <property type="entry name" value="CN_hydrolase"/>
    <property type="match status" value="1"/>
</dbReference>
<gene>
    <name evidence="2" type="ORF">UFOPK4098_00211</name>
    <name evidence="3" type="ORF">UFOPK4347_00143</name>
</gene>
<protein>
    <submittedName>
        <fullName evidence="2">Unannotated protein</fullName>
    </submittedName>
</protein>
<dbReference type="CDD" id="cd07583">
    <property type="entry name" value="nitrilase_5"/>
    <property type="match status" value="1"/>
</dbReference>
<sequence length="255" mass="28481">MKIAAIQHNIHWLDREANFAQLETLIASAAKDEARLVVLSEMFSTGFAMGEKWMNELPEPFNGPSAQFLQRMAQKYSVWVGGTCPELSETNEDLPGNTFIVSAPDGALTRYVKIHPFTYSGEDKWFRAGSNTVMLSIEGITVALFVCYDLRFVEEFWNCAEETDVYLVPANWPESRREHWLALLQARAIENQAYVVGVNRVGSGGSLVYSGDSRIFGPLGEVLAAGGATEEILFADVTKEHVAKTRQSFPFMKDR</sequence>
<feature type="domain" description="CN hydrolase" evidence="1">
    <location>
        <begin position="1"/>
        <end position="239"/>
    </location>
</feature>
<dbReference type="Gene3D" id="3.60.110.10">
    <property type="entry name" value="Carbon-nitrogen hydrolase"/>
    <property type="match status" value="1"/>
</dbReference>
<dbReference type="InterPro" id="IPR036526">
    <property type="entry name" value="C-N_Hydrolase_sf"/>
</dbReference>